<protein>
    <submittedName>
        <fullName evidence="1">Uncharacterized protein</fullName>
    </submittedName>
</protein>
<dbReference type="EMBL" id="CP059572">
    <property type="protein sequence ID" value="QXJ23722.1"/>
    <property type="molecule type" value="Genomic_DNA"/>
</dbReference>
<dbReference type="Proteomes" id="UP001049518">
    <property type="component" value="Chromosome"/>
</dbReference>
<evidence type="ECO:0000313" key="2">
    <source>
        <dbReference type="Proteomes" id="UP001049518"/>
    </source>
</evidence>
<gene>
    <name evidence="1" type="ORF">AGRA3207_004916</name>
</gene>
<organism evidence="1 2">
    <name type="scientific">Actinomadura graeca</name>
    <dbReference type="NCBI Taxonomy" id="2750812"/>
    <lineage>
        <taxon>Bacteria</taxon>
        <taxon>Bacillati</taxon>
        <taxon>Actinomycetota</taxon>
        <taxon>Actinomycetes</taxon>
        <taxon>Streptosporangiales</taxon>
        <taxon>Thermomonosporaceae</taxon>
        <taxon>Actinomadura</taxon>
    </lineage>
</organism>
<accession>A0ABX8R177</accession>
<evidence type="ECO:0000313" key="1">
    <source>
        <dbReference type="EMBL" id="QXJ23722.1"/>
    </source>
</evidence>
<name>A0ABX8R177_9ACTN</name>
<keyword evidence="2" id="KW-1185">Reference proteome</keyword>
<proteinExistence type="predicted"/>
<dbReference type="RefSeq" id="WP_231329395.1">
    <property type="nucleotide sequence ID" value="NZ_CP059572.1"/>
</dbReference>
<reference evidence="1" key="1">
    <citation type="submission" date="2020-07" db="EMBL/GenBank/DDBJ databases">
        <authorList>
            <person name="Tarantini F.S."/>
            <person name="Hong K.W."/>
            <person name="Chan K.G."/>
        </authorList>
    </citation>
    <scope>NUCLEOTIDE SEQUENCE</scope>
    <source>
        <strain evidence="1">32-07</strain>
    </source>
</reference>
<sequence length="86" mass="9546">MEHDRSLNESKAALSRDVLAQKAALRGEFPGWSIIRTTDTGRWWATRVTLVSEDLSRVEGSTFDADTADGLRLKLREAARAEEAGQ</sequence>